<evidence type="ECO:0000259" key="6">
    <source>
        <dbReference type="PROSITE" id="PS00624"/>
    </source>
</evidence>
<evidence type="ECO:0000313" key="7">
    <source>
        <dbReference type="EMBL" id="KAF2151621.1"/>
    </source>
</evidence>
<feature type="active site" description="Proton acceptor" evidence="3">
    <location>
        <position position="580"/>
    </location>
</feature>
<dbReference type="Pfam" id="PF05199">
    <property type="entry name" value="GMC_oxred_C"/>
    <property type="match status" value="1"/>
</dbReference>
<keyword evidence="8" id="KW-1185">Reference proteome</keyword>
<dbReference type="PANTHER" id="PTHR11552:SF138">
    <property type="entry name" value="DEHYDROGENASE PKFF-RELATED"/>
    <property type="match status" value="1"/>
</dbReference>
<feature type="binding site" evidence="4">
    <location>
        <begin position="581"/>
        <end position="582"/>
    </location>
    <ligand>
        <name>FAD</name>
        <dbReference type="ChEBI" id="CHEBI:57692"/>
    </ligand>
</feature>
<dbReference type="InterPro" id="IPR036188">
    <property type="entry name" value="FAD/NAD-bd_sf"/>
</dbReference>
<comment type="caution">
    <text evidence="7">The sequence shown here is derived from an EMBL/GenBank/DDBJ whole genome shotgun (WGS) entry which is preliminary data.</text>
</comment>
<reference evidence="7" key="1">
    <citation type="journal article" date="2020" name="Stud. Mycol.">
        <title>101 Dothideomycetes genomes: a test case for predicting lifestyles and emergence of pathogens.</title>
        <authorList>
            <person name="Haridas S."/>
            <person name="Albert R."/>
            <person name="Binder M."/>
            <person name="Bloem J."/>
            <person name="Labutti K."/>
            <person name="Salamov A."/>
            <person name="Andreopoulos B."/>
            <person name="Baker S."/>
            <person name="Barry K."/>
            <person name="Bills G."/>
            <person name="Bluhm B."/>
            <person name="Cannon C."/>
            <person name="Castanera R."/>
            <person name="Culley D."/>
            <person name="Daum C."/>
            <person name="Ezra D."/>
            <person name="Gonzalez J."/>
            <person name="Henrissat B."/>
            <person name="Kuo A."/>
            <person name="Liang C."/>
            <person name="Lipzen A."/>
            <person name="Lutzoni F."/>
            <person name="Magnuson J."/>
            <person name="Mondo S."/>
            <person name="Nolan M."/>
            <person name="Ohm R."/>
            <person name="Pangilinan J."/>
            <person name="Park H.-J."/>
            <person name="Ramirez L."/>
            <person name="Alfaro M."/>
            <person name="Sun H."/>
            <person name="Tritt A."/>
            <person name="Yoshinaga Y."/>
            <person name="Zwiers L.-H."/>
            <person name="Turgeon B."/>
            <person name="Goodwin S."/>
            <person name="Spatafora J."/>
            <person name="Crous P."/>
            <person name="Grigoriev I."/>
        </authorList>
    </citation>
    <scope>NUCLEOTIDE SEQUENCE</scope>
    <source>
        <strain evidence="7">CBS 260.36</strain>
    </source>
</reference>
<keyword evidence="5" id="KW-0732">Signal</keyword>
<dbReference type="PANTHER" id="PTHR11552">
    <property type="entry name" value="GLUCOSE-METHANOL-CHOLINE GMC OXIDOREDUCTASE"/>
    <property type="match status" value="1"/>
</dbReference>
<dbReference type="InterPro" id="IPR000172">
    <property type="entry name" value="GMC_OxRdtase_N"/>
</dbReference>
<dbReference type="AlphaFoldDB" id="A0A9P4IXU3"/>
<evidence type="ECO:0000313" key="8">
    <source>
        <dbReference type="Proteomes" id="UP000799439"/>
    </source>
</evidence>
<dbReference type="Gene3D" id="3.30.560.10">
    <property type="entry name" value="Glucose Oxidase, domain 3"/>
    <property type="match status" value="1"/>
</dbReference>
<protein>
    <submittedName>
        <fullName evidence="7">GMC oxidoreductase</fullName>
    </submittedName>
</protein>
<name>A0A9P4IXU3_9PEZI</name>
<keyword evidence="4" id="KW-0285">Flavoprotein</keyword>
<feature type="chain" id="PRO_5040322362" evidence="5">
    <location>
        <begin position="20"/>
        <end position="600"/>
    </location>
</feature>
<evidence type="ECO:0000256" key="5">
    <source>
        <dbReference type="SAM" id="SignalP"/>
    </source>
</evidence>
<evidence type="ECO:0000256" key="3">
    <source>
        <dbReference type="PIRSR" id="PIRSR000137-1"/>
    </source>
</evidence>
<dbReference type="SUPFAM" id="SSF51905">
    <property type="entry name" value="FAD/NAD(P)-binding domain"/>
    <property type="match status" value="1"/>
</dbReference>
<dbReference type="InterPro" id="IPR012132">
    <property type="entry name" value="GMC_OxRdtase"/>
</dbReference>
<organism evidence="7 8">
    <name type="scientific">Myriangium duriaei CBS 260.36</name>
    <dbReference type="NCBI Taxonomy" id="1168546"/>
    <lineage>
        <taxon>Eukaryota</taxon>
        <taxon>Fungi</taxon>
        <taxon>Dikarya</taxon>
        <taxon>Ascomycota</taxon>
        <taxon>Pezizomycotina</taxon>
        <taxon>Dothideomycetes</taxon>
        <taxon>Dothideomycetidae</taxon>
        <taxon>Myriangiales</taxon>
        <taxon>Myriangiaceae</taxon>
        <taxon>Myriangium</taxon>
    </lineage>
</organism>
<evidence type="ECO:0000256" key="2">
    <source>
        <dbReference type="ARBA" id="ARBA00023180"/>
    </source>
</evidence>
<dbReference type="OrthoDB" id="269227at2759"/>
<keyword evidence="4" id="KW-0274">FAD</keyword>
<sequence length="600" mass="64218">MLATFVWTTLLFSLLGSYAAYDYVIVGGGTGGLAIAARLASNPAITVAVIEAGGLYEVTSPVLASTPGGDVLFCGSDITDNNPLVDWSFVTQPQAGANQRKLHFARGKCLGGSSARNFMIYQRPTKDSMQQWADAVGDQSWNWDNSFQYFQKSCKFTPPNTGKRAANASAAYNAEAFSAAGGPLDVSYANYAQTFSSWMEESFNEIGIPTTEDFNSGSLMGCQYCSSTITPANENRASSQTTFLNSVSGNTNIKIYQATLANRILFNSANKATGVQVSAAGLIPFTIFARKEVILSAGAFQSPQLLMVSGIGPAAQLKALDIPVIADRPGVGQNMTDHIFFGPAYRVTVDTFTKLANDLAYVLAEFATDYTLNQAGPLTNPVADFLGWEKVPAALRQGFSPSTQADLATYPEMWPELEYISAPGYVGNFGDLFLTQPKDGYQYATILATLVAPKSRGNVTITSASTAVLPQINPNWLTSNTDQQVAVAGYKRVRQAFASKAMSNIRIGAEYFPGPAVQTDEQILDTIRDTLMTVWHPSVTCRMGRADDPNAVVDSKARVIGVSGLRVVDASSFALLPPGHPQSTIYMMAEKVAADILGGL</sequence>
<evidence type="ECO:0000256" key="1">
    <source>
        <dbReference type="ARBA" id="ARBA00010790"/>
    </source>
</evidence>
<dbReference type="PROSITE" id="PS00624">
    <property type="entry name" value="GMC_OXRED_2"/>
    <property type="match status" value="1"/>
</dbReference>
<dbReference type="InterPro" id="IPR007867">
    <property type="entry name" value="GMC_OxRtase_C"/>
</dbReference>
<dbReference type="GO" id="GO:0016614">
    <property type="term" value="F:oxidoreductase activity, acting on CH-OH group of donors"/>
    <property type="evidence" value="ECO:0007669"/>
    <property type="project" value="InterPro"/>
</dbReference>
<accession>A0A9P4IXU3</accession>
<gene>
    <name evidence="7" type="ORF">K461DRAFT_328174</name>
</gene>
<dbReference type="GO" id="GO:0044550">
    <property type="term" value="P:secondary metabolite biosynthetic process"/>
    <property type="evidence" value="ECO:0007669"/>
    <property type="project" value="TreeGrafter"/>
</dbReference>
<evidence type="ECO:0000256" key="4">
    <source>
        <dbReference type="PIRSR" id="PIRSR000137-2"/>
    </source>
</evidence>
<feature type="signal peptide" evidence="5">
    <location>
        <begin position="1"/>
        <end position="19"/>
    </location>
</feature>
<dbReference type="Pfam" id="PF00732">
    <property type="entry name" value="GMC_oxred_N"/>
    <property type="match status" value="1"/>
</dbReference>
<dbReference type="GO" id="GO:0050660">
    <property type="term" value="F:flavin adenine dinucleotide binding"/>
    <property type="evidence" value="ECO:0007669"/>
    <property type="project" value="InterPro"/>
</dbReference>
<feature type="domain" description="Glucose-methanol-choline oxidoreductase N-terminal" evidence="6">
    <location>
        <begin position="298"/>
        <end position="312"/>
    </location>
</feature>
<keyword evidence="2" id="KW-0325">Glycoprotein</keyword>
<dbReference type="Proteomes" id="UP000799439">
    <property type="component" value="Unassembled WGS sequence"/>
</dbReference>
<dbReference type="PIRSF" id="PIRSF000137">
    <property type="entry name" value="Alcohol_oxidase"/>
    <property type="match status" value="1"/>
</dbReference>
<comment type="similarity">
    <text evidence="1">Belongs to the GMC oxidoreductase family.</text>
</comment>
<dbReference type="SUPFAM" id="SSF54373">
    <property type="entry name" value="FAD-linked reductases, C-terminal domain"/>
    <property type="match status" value="1"/>
</dbReference>
<dbReference type="EMBL" id="ML996087">
    <property type="protein sequence ID" value="KAF2151621.1"/>
    <property type="molecule type" value="Genomic_DNA"/>
</dbReference>
<comment type="cofactor">
    <cofactor evidence="4">
        <name>FAD</name>
        <dbReference type="ChEBI" id="CHEBI:57692"/>
    </cofactor>
</comment>
<feature type="active site" description="Proton donor" evidence="3">
    <location>
        <position position="536"/>
    </location>
</feature>
<proteinExistence type="inferred from homology"/>
<dbReference type="Gene3D" id="3.50.50.60">
    <property type="entry name" value="FAD/NAD(P)-binding domain"/>
    <property type="match status" value="1"/>
</dbReference>
<feature type="binding site" evidence="4">
    <location>
        <begin position="535"/>
        <end position="536"/>
    </location>
    <ligand>
        <name>FAD</name>
        <dbReference type="ChEBI" id="CHEBI:57692"/>
    </ligand>
</feature>